<protein>
    <submittedName>
        <fullName evidence="6">MBL fold metallo-hydrolase</fullName>
    </submittedName>
</protein>
<gene>
    <name evidence="6" type="ORF">A3860_33000</name>
</gene>
<feature type="domain" description="Metallo-beta-lactamase" evidence="5">
    <location>
        <begin position="97"/>
        <end position="301"/>
    </location>
</feature>
<evidence type="ECO:0000313" key="6">
    <source>
        <dbReference type="EMBL" id="OQP60633.1"/>
    </source>
</evidence>
<dbReference type="OrthoDB" id="9802897at2"/>
<evidence type="ECO:0000256" key="1">
    <source>
        <dbReference type="ARBA" id="ARBA00007749"/>
    </source>
</evidence>
<evidence type="ECO:0000259" key="5">
    <source>
        <dbReference type="SMART" id="SM00849"/>
    </source>
</evidence>
<evidence type="ECO:0000256" key="3">
    <source>
        <dbReference type="ARBA" id="ARBA00022801"/>
    </source>
</evidence>
<evidence type="ECO:0000256" key="2">
    <source>
        <dbReference type="ARBA" id="ARBA00022723"/>
    </source>
</evidence>
<keyword evidence="4" id="KW-0862">Zinc</keyword>
<dbReference type="Proteomes" id="UP000192796">
    <property type="component" value="Unassembled WGS sequence"/>
</dbReference>
<dbReference type="InterPro" id="IPR051013">
    <property type="entry name" value="MBL_superfamily_lactonases"/>
</dbReference>
<sequence>MKRYRKNSEKGAWGSGIFLYVFIVASLFFTSTVSAQEKTKSLPQPASYHMLIGDIEIIAFSDGSIPQELNKLMTNTTPAEIEKLTRSNFQTPVVEASVNAYLVKTGGKLILIDAGTSELYGPSLGHLPASMISAGYDPKQIDAVLITHIHTDHTGGLMDGDKMVFPNATIYVSKKEADFWLSDEYAKAPDRLKPYFEQARLKMLPYVKAGKVKTFDYSTELFPGILPVASPGHTPGHSFYQVTSKGEKIMFWGDIMHVAALQFNKPDITIVYDVDPKAAAAARRKAYEDAAKGRYWIAGDHLSFPGIGHIRKIENGYNWVPVNYTTTGIGQ</sequence>
<organism evidence="6 7">
    <name type="scientific">Niastella vici</name>
    <dbReference type="NCBI Taxonomy" id="1703345"/>
    <lineage>
        <taxon>Bacteria</taxon>
        <taxon>Pseudomonadati</taxon>
        <taxon>Bacteroidota</taxon>
        <taxon>Chitinophagia</taxon>
        <taxon>Chitinophagales</taxon>
        <taxon>Chitinophagaceae</taxon>
        <taxon>Niastella</taxon>
    </lineage>
</organism>
<dbReference type="GO" id="GO:0046872">
    <property type="term" value="F:metal ion binding"/>
    <property type="evidence" value="ECO:0007669"/>
    <property type="project" value="UniProtKB-KW"/>
</dbReference>
<keyword evidence="2" id="KW-0479">Metal-binding</keyword>
<dbReference type="STRING" id="1703345.A3860_33000"/>
<comment type="similarity">
    <text evidence="1">Belongs to the metallo-beta-lactamase superfamily.</text>
</comment>
<dbReference type="Gene3D" id="3.60.15.10">
    <property type="entry name" value="Ribonuclease Z/Hydroxyacylglutathione hydrolase-like"/>
    <property type="match status" value="1"/>
</dbReference>
<dbReference type="SMART" id="SM00849">
    <property type="entry name" value="Lactamase_B"/>
    <property type="match status" value="1"/>
</dbReference>
<comment type="caution">
    <text evidence="6">The sequence shown here is derived from an EMBL/GenBank/DDBJ whole genome shotgun (WGS) entry which is preliminary data.</text>
</comment>
<dbReference type="InterPro" id="IPR001279">
    <property type="entry name" value="Metallo-B-lactamas"/>
</dbReference>
<proteinExistence type="inferred from homology"/>
<dbReference type="EMBL" id="LVYD01000060">
    <property type="protein sequence ID" value="OQP60633.1"/>
    <property type="molecule type" value="Genomic_DNA"/>
</dbReference>
<dbReference type="AlphaFoldDB" id="A0A1V9FQK6"/>
<evidence type="ECO:0000256" key="4">
    <source>
        <dbReference type="ARBA" id="ARBA00022833"/>
    </source>
</evidence>
<accession>A0A1V9FQK6</accession>
<dbReference type="InterPro" id="IPR036866">
    <property type="entry name" value="RibonucZ/Hydroxyglut_hydro"/>
</dbReference>
<dbReference type="CDD" id="cd07720">
    <property type="entry name" value="OPHC2-like_MBL-fold"/>
    <property type="match status" value="1"/>
</dbReference>
<dbReference type="SUPFAM" id="SSF56281">
    <property type="entry name" value="Metallo-hydrolase/oxidoreductase"/>
    <property type="match status" value="1"/>
</dbReference>
<dbReference type="GO" id="GO:0016787">
    <property type="term" value="F:hydrolase activity"/>
    <property type="evidence" value="ECO:0007669"/>
    <property type="project" value="UniProtKB-KW"/>
</dbReference>
<name>A0A1V9FQK6_9BACT</name>
<dbReference type="PANTHER" id="PTHR42978">
    <property type="entry name" value="QUORUM-QUENCHING LACTONASE YTNP-RELATED-RELATED"/>
    <property type="match status" value="1"/>
</dbReference>
<dbReference type="Pfam" id="PF00753">
    <property type="entry name" value="Lactamase_B"/>
    <property type="match status" value="1"/>
</dbReference>
<keyword evidence="7" id="KW-1185">Reference proteome</keyword>
<dbReference type="PANTHER" id="PTHR42978:SF6">
    <property type="entry name" value="QUORUM-QUENCHING LACTONASE YTNP-RELATED"/>
    <property type="match status" value="1"/>
</dbReference>
<evidence type="ECO:0000313" key="7">
    <source>
        <dbReference type="Proteomes" id="UP000192796"/>
    </source>
</evidence>
<keyword evidence="3 6" id="KW-0378">Hydrolase</keyword>
<reference evidence="6 7" key="1">
    <citation type="submission" date="2016-03" db="EMBL/GenBank/DDBJ databases">
        <title>Niastella vici sp. nov., isolated from farmland soil.</title>
        <authorList>
            <person name="Chen L."/>
            <person name="Wang D."/>
            <person name="Yang S."/>
            <person name="Wang G."/>
        </authorList>
    </citation>
    <scope>NUCLEOTIDE SEQUENCE [LARGE SCALE GENOMIC DNA]</scope>
    <source>
        <strain evidence="6 7">DJ57</strain>
    </source>
</reference>
<dbReference type="RefSeq" id="WP_081152842.1">
    <property type="nucleotide sequence ID" value="NZ_LVYD01000060.1"/>
</dbReference>